<evidence type="ECO:0000259" key="7">
    <source>
        <dbReference type="Pfam" id="PF00482"/>
    </source>
</evidence>
<name>A0A1G6NAS1_9ACTN</name>
<dbReference type="Proteomes" id="UP000198528">
    <property type="component" value="Unassembled WGS sequence"/>
</dbReference>
<dbReference type="RefSeq" id="WP_090847759.1">
    <property type="nucleotide sequence ID" value="NZ_FMZL01000031.1"/>
</dbReference>
<dbReference type="GO" id="GO:0005886">
    <property type="term" value="C:plasma membrane"/>
    <property type="evidence" value="ECO:0007669"/>
    <property type="project" value="UniProtKB-SubCell"/>
</dbReference>
<evidence type="ECO:0000256" key="2">
    <source>
        <dbReference type="ARBA" id="ARBA00022475"/>
    </source>
</evidence>
<keyword evidence="5 6" id="KW-0472">Membrane</keyword>
<dbReference type="Pfam" id="PF00482">
    <property type="entry name" value="T2SSF"/>
    <property type="match status" value="1"/>
</dbReference>
<keyword evidence="2" id="KW-1003">Cell membrane</keyword>
<dbReference type="STRING" id="604330.SAMN04489857_0367"/>
<dbReference type="InterPro" id="IPR018076">
    <property type="entry name" value="T2SS_GspF_dom"/>
</dbReference>
<evidence type="ECO:0000256" key="3">
    <source>
        <dbReference type="ARBA" id="ARBA00022692"/>
    </source>
</evidence>
<dbReference type="EMBL" id="FMZL01000031">
    <property type="protein sequence ID" value="SDC64295.1"/>
    <property type="molecule type" value="Genomic_DNA"/>
</dbReference>
<gene>
    <name evidence="8" type="ORF">SAMN04487824_1316</name>
</gene>
<feature type="transmembrane region" description="Helical" evidence="6">
    <location>
        <begin position="289"/>
        <end position="314"/>
    </location>
</feature>
<protein>
    <submittedName>
        <fullName evidence="8">Tight adherence protein B</fullName>
    </submittedName>
</protein>
<comment type="subcellular location">
    <subcellularLocation>
        <location evidence="1">Cell membrane</location>
        <topology evidence="1">Multi-pass membrane protein</topology>
    </subcellularLocation>
</comment>
<evidence type="ECO:0000256" key="5">
    <source>
        <dbReference type="ARBA" id="ARBA00023136"/>
    </source>
</evidence>
<feature type="transmembrane region" description="Helical" evidence="6">
    <location>
        <begin position="264"/>
        <end position="283"/>
    </location>
</feature>
<dbReference type="PANTHER" id="PTHR35007">
    <property type="entry name" value="INTEGRAL MEMBRANE PROTEIN-RELATED"/>
    <property type="match status" value="1"/>
</dbReference>
<evidence type="ECO:0000313" key="8">
    <source>
        <dbReference type="EMBL" id="SDC64295.1"/>
    </source>
</evidence>
<evidence type="ECO:0000256" key="1">
    <source>
        <dbReference type="ARBA" id="ARBA00004651"/>
    </source>
</evidence>
<feature type="transmembrane region" description="Helical" evidence="6">
    <location>
        <begin position="107"/>
        <end position="136"/>
    </location>
</feature>
<reference evidence="9" key="1">
    <citation type="submission" date="2016-10" db="EMBL/GenBank/DDBJ databases">
        <authorList>
            <person name="Varghese N."/>
            <person name="Submissions S."/>
        </authorList>
    </citation>
    <scope>NUCLEOTIDE SEQUENCE [LARGE SCALE GENOMIC DNA]</scope>
    <source>
        <strain evidence="9">DSM 22619</strain>
    </source>
</reference>
<keyword evidence="9" id="KW-1185">Reference proteome</keyword>
<accession>A0A1G6NAS1</accession>
<feature type="domain" description="Type II secretion system protein GspF" evidence="7">
    <location>
        <begin position="156"/>
        <end position="280"/>
    </location>
</feature>
<dbReference type="PANTHER" id="PTHR35007:SF1">
    <property type="entry name" value="PILUS ASSEMBLY PROTEIN"/>
    <property type="match status" value="1"/>
</dbReference>
<keyword evidence="4 6" id="KW-1133">Transmembrane helix</keyword>
<evidence type="ECO:0000313" key="9">
    <source>
        <dbReference type="Proteomes" id="UP000198528"/>
    </source>
</evidence>
<sequence>METVYAILGSLTTFLAVLVLHGGRLGTSPKSLLRRKAMRHVRVLLGTLGASRVVNALDSTDSWHALGEEIVVSARDGQGASGSWALPEGLVTTSGQGVAAVIVGDALLALVLCLVALSPIGIPIAMAVALVGVPIWHQAQLRRVERELTQEMPGVFRTIAMAIGSGETLAQAIEYLGAHEGGHAAKPFARTSLRMRCGESAEEALMELSRELEAPGVGLLTTALLISQRTGSPLKSLFGHAAKMVERQGEFERMLEVKTAQVRLSVRIVCGLPVIMIAALSVLSPDFRAGLATLPGMVSVMTAVVMDAFALIIIRRLMRGVV</sequence>
<dbReference type="AlphaFoldDB" id="A0A1G6NAS1"/>
<proteinExistence type="predicted"/>
<organism evidence="8 9">
    <name type="scientific">Parafannyhessea umbonata</name>
    <dbReference type="NCBI Taxonomy" id="604330"/>
    <lineage>
        <taxon>Bacteria</taxon>
        <taxon>Bacillati</taxon>
        <taxon>Actinomycetota</taxon>
        <taxon>Coriobacteriia</taxon>
        <taxon>Coriobacteriales</taxon>
        <taxon>Atopobiaceae</taxon>
        <taxon>Parafannyhessea</taxon>
    </lineage>
</organism>
<evidence type="ECO:0000256" key="4">
    <source>
        <dbReference type="ARBA" id="ARBA00022989"/>
    </source>
</evidence>
<feature type="transmembrane region" description="Helical" evidence="6">
    <location>
        <begin position="6"/>
        <end position="27"/>
    </location>
</feature>
<evidence type="ECO:0000256" key="6">
    <source>
        <dbReference type="SAM" id="Phobius"/>
    </source>
</evidence>
<keyword evidence="3 6" id="KW-0812">Transmembrane</keyword>